<comment type="caution">
    <text evidence="1">The sequence shown here is derived from an EMBL/GenBank/DDBJ whole genome shotgun (WGS) entry which is preliminary data.</text>
</comment>
<dbReference type="OMA" id="YWGNIDA"/>
<evidence type="ECO:0000313" key="1">
    <source>
        <dbReference type="EMBL" id="KAH9379730.1"/>
    </source>
</evidence>
<proteinExistence type="predicted"/>
<accession>A0A9J6GW33</accession>
<dbReference type="AlphaFoldDB" id="A0A9J6GW33"/>
<reference evidence="1 2" key="1">
    <citation type="journal article" date="2020" name="Cell">
        <title>Large-Scale Comparative Analyses of Tick Genomes Elucidate Their Genetic Diversity and Vector Capacities.</title>
        <authorList>
            <consortium name="Tick Genome and Microbiome Consortium (TIGMIC)"/>
            <person name="Jia N."/>
            <person name="Wang J."/>
            <person name="Shi W."/>
            <person name="Du L."/>
            <person name="Sun Y."/>
            <person name="Zhan W."/>
            <person name="Jiang J.F."/>
            <person name="Wang Q."/>
            <person name="Zhang B."/>
            <person name="Ji P."/>
            <person name="Bell-Sakyi L."/>
            <person name="Cui X.M."/>
            <person name="Yuan T.T."/>
            <person name="Jiang B.G."/>
            <person name="Yang W.F."/>
            <person name="Lam T.T."/>
            <person name="Chang Q.C."/>
            <person name="Ding S.J."/>
            <person name="Wang X.J."/>
            <person name="Zhu J.G."/>
            <person name="Ruan X.D."/>
            <person name="Zhao L."/>
            <person name="Wei J.T."/>
            <person name="Ye R.Z."/>
            <person name="Que T.C."/>
            <person name="Du C.H."/>
            <person name="Zhou Y.H."/>
            <person name="Cheng J.X."/>
            <person name="Dai P.F."/>
            <person name="Guo W.B."/>
            <person name="Han X.H."/>
            <person name="Huang E.J."/>
            <person name="Li L.F."/>
            <person name="Wei W."/>
            <person name="Gao Y.C."/>
            <person name="Liu J.Z."/>
            <person name="Shao H.Z."/>
            <person name="Wang X."/>
            <person name="Wang C.C."/>
            <person name="Yang T.C."/>
            <person name="Huo Q.B."/>
            <person name="Li W."/>
            <person name="Chen H.Y."/>
            <person name="Chen S.E."/>
            <person name="Zhou L.G."/>
            <person name="Ni X.B."/>
            <person name="Tian J.H."/>
            <person name="Sheng Y."/>
            <person name="Liu T."/>
            <person name="Pan Y.S."/>
            <person name="Xia L.Y."/>
            <person name="Li J."/>
            <person name="Zhao F."/>
            <person name="Cao W.C."/>
        </authorList>
    </citation>
    <scope>NUCLEOTIDE SEQUENCE [LARGE SCALE GENOMIC DNA]</scope>
    <source>
        <strain evidence="1">HaeL-2018</strain>
    </source>
</reference>
<sequence length="62" mass="7169">MSPCKTMPSITARHVQPNDFENMRVTYASQLFSDVVLNGLRYYRSDVEAKCGNIEPVHTFFR</sequence>
<name>A0A9J6GW33_HAELO</name>
<evidence type="ECO:0000313" key="2">
    <source>
        <dbReference type="Proteomes" id="UP000821853"/>
    </source>
</evidence>
<gene>
    <name evidence="1" type="ORF">HPB48_002320</name>
</gene>
<dbReference type="OrthoDB" id="6506087at2759"/>
<organism evidence="1 2">
    <name type="scientific">Haemaphysalis longicornis</name>
    <name type="common">Bush tick</name>
    <dbReference type="NCBI Taxonomy" id="44386"/>
    <lineage>
        <taxon>Eukaryota</taxon>
        <taxon>Metazoa</taxon>
        <taxon>Ecdysozoa</taxon>
        <taxon>Arthropoda</taxon>
        <taxon>Chelicerata</taxon>
        <taxon>Arachnida</taxon>
        <taxon>Acari</taxon>
        <taxon>Parasitiformes</taxon>
        <taxon>Ixodida</taxon>
        <taxon>Ixodoidea</taxon>
        <taxon>Ixodidae</taxon>
        <taxon>Haemaphysalinae</taxon>
        <taxon>Haemaphysalis</taxon>
    </lineage>
</organism>
<protein>
    <submittedName>
        <fullName evidence="1">Uncharacterized protein</fullName>
    </submittedName>
</protein>
<dbReference type="VEuPathDB" id="VectorBase:HLOH_050160"/>
<keyword evidence="2" id="KW-1185">Reference proteome</keyword>
<dbReference type="Proteomes" id="UP000821853">
    <property type="component" value="Chromosome 8"/>
</dbReference>
<dbReference type="EMBL" id="JABSTR010000010">
    <property type="protein sequence ID" value="KAH9379730.1"/>
    <property type="molecule type" value="Genomic_DNA"/>
</dbReference>